<comment type="caution">
    <text evidence="2">The sequence shown here is derived from an EMBL/GenBank/DDBJ whole genome shotgun (WGS) entry which is preliminary data.</text>
</comment>
<protein>
    <recommendedName>
        <fullName evidence="4">Lipoprotein</fullName>
    </recommendedName>
</protein>
<dbReference type="RefSeq" id="WP_188478212.1">
    <property type="nucleotide sequence ID" value="NZ_BMFJ01000001.1"/>
</dbReference>
<sequence>MTHATRPAVLAATALALAACQPLTGGETPANAIPEAVQGNWGLTENDCNPDFDPRKGLMVVTADTLTFYESRAALGPVSSVGPSRIEGTFNFTGEGQTWTVQMSLDAQDAGMVLIRRDYEGSDTPGPLRYINCDAV</sequence>
<reference evidence="3" key="1">
    <citation type="journal article" date="2019" name="Int. J. Syst. Evol. Microbiol.">
        <title>The Global Catalogue of Microorganisms (GCM) 10K type strain sequencing project: providing services to taxonomists for standard genome sequencing and annotation.</title>
        <authorList>
            <consortium name="The Broad Institute Genomics Platform"/>
            <consortium name="The Broad Institute Genome Sequencing Center for Infectious Disease"/>
            <person name="Wu L."/>
            <person name="Ma J."/>
        </authorList>
    </citation>
    <scope>NUCLEOTIDE SEQUENCE [LARGE SCALE GENOMIC DNA]</scope>
    <source>
        <strain evidence="3">CGMCC 1.12664</strain>
    </source>
</reference>
<evidence type="ECO:0000313" key="2">
    <source>
        <dbReference type="EMBL" id="GGE38061.1"/>
    </source>
</evidence>
<evidence type="ECO:0000313" key="3">
    <source>
        <dbReference type="Proteomes" id="UP000612855"/>
    </source>
</evidence>
<feature type="chain" id="PRO_5037576136" description="Lipoprotein" evidence="1">
    <location>
        <begin position="26"/>
        <end position="136"/>
    </location>
</feature>
<proteinExistence type="predicted"/>
<organism evidence="2 3">
    <name type="scientific">Primorskyibacter flagellatus</name>
    <dbReference type="NCBI Taxonomy" id="1387277"/>
    <lineage>
        <taxon>Bacteria</taxon>
        <taxon>Pseudomonadati</taxon>
        <taxon>Pseudomonadota</taxon>
        <taxon>Alphaproteobacteria</taxon>
        <taxon>Rhodobacterales</taxon>
        <taxon>Roseobacteraceae</taxon>
        <taxon>Primorskyibacter</taxon>
    </lineage>
</organism>
<dbReference type="PROSITE" id="PS51257">
    <property type="entry name" value="PROKAR_LIPOPROTEIN"/>
    <property type="match status" value="1"/>
</dbReference>
<feature type="signal peptide" evidence="1">
    <location>
        <begin position="1"/>
        <end position="25"/>
    </location>
</feature>
<name>A0A917EFY1_9RHOB</name>
<keyword evidence="1" id="KW-0732">Signal</keyword>
<dbReference type="EMBL" id="BMFJ01000001">
    <property type="protein sequence ID" value="GGE38061.1"/>
    <property type="molecule type" value="Genomic_DNA"/>
</dbReference>
<dbReference type="AlphaFoldDB" id="A0A917EFY1"/>
<evidence type="ECO:0008006" key="4">
    <source>
        <dbReference type="Google" id="ProtNLM"/>
    </source>
</evidence>
<evidence type="ECO:0000256" key="1">
    <source>
        <dbReference type="SAM" id="SignalP"/>
    </source>
</evidence>
<gene>
    <name evidence="2" type="ORF">GCM10011360_27320</name>
</gene>
<dbReference type="Proteomes" id="UP000612855">
    <property type="component" value="Unassembled WGS sequence"/>
</dbReference>
<accession>A0A917EFY1</accession>
<keyword evidence="3" id="KW-1185">Reference proteome</keyword>